<keyword evidence="2" id="KW-1185">Reference proteome</keyword>
<organism evidence="1 2">
    <name type="scientific">Chondrus crispus</name>
    <name type="common">Carrageen Irish moss</name>
    <name type="synonym">Polymorpha crispa</name>
    <dbReference type="NCBI Taxonomy" id="2769"/>
    <lineage>
        <taxon>Eukaryota</taxon>
        <taxon>Rhodophyta</taxon>
        <taxon>Florideophyceae</taxon>
        <taxon>Rhodymeniophycidae</taxon>
        <taxon>Gigartinales</taxon>
        <taxon>Gigartinaceae</taxon>
        <taxon>Chondrus</taxon>
    </lineage>
</organism>
<reference evidence="2" key="1">
    <citation type="journal article" date="2013" name="Proc. Natl. Acad. Sci. U.S.A.">
        <title>Genome structure and metabolic features in the red seaweed Chondrus crispus shed light on evolution of the Archaeplastida.</title>
        <authorList>
            <person name="Collen J."/>
            <person name="Porcel B."/>
            <person name="Carre W."/>
            <person name="Ball S.G."/>
            <person name="Chaparro C."/>
            <person name="Tonon T."/>
            <person name="Barbeyron T."/>
            <person name="Michel G."/>
            <person name="Noel B."/>
            <person name="Valentin K."/>
            <person name="Elias M."/>
            <person name="Artiguenave F."/>
            <person name="Arun A."/>
            <person name="Aury J.M."/>
            <person name="Barbosa-Neto J.F."/>
            <person name="Bothwell J.H."/>
            <person name="Bouget F.Y."/>
            <person name="Brillet L."/>
            <person name="Cabello-Hurtado F."/>
            <person name="Capella-Gutierrez S."/>
            <person name="Charrier B."/>
            <person name="Cladiere L."/>
            <person name="Cock J.M."/>
            <person name="Coelho S.M."/>
            <person name="Colleoni C."/>
            <person name="Czjzek M."/>
            <person name="Da Silva C."/>
            <person name="Delage L."/>
            <person name="Denoeud F."/>
            <person name="Deschamps P."/>
            <person name="Dittami S.M."/>
            <person name="Gabaldon T."/>
            <person name="Gachon C.M."/>
            <person name="Groisillier A."/>
            <person name="Herve C."/>
            <person name="Jabbari K."/>
            <person name="Katinka M."/>
            <person name="Kloareg B."/>
            <person name="Kowalczyk N."/>
            <person name="Labadie K."/>
            <person name="Leblanc C."/>
            <person name="Lopez P.J."/>
            <person name="McLachlan D.H."/>
            <person name="Meslet-Cladiere L."/>
            <person name="Moustafa A."/>
            <person name="Nehr Z."/>
            <person name="Nyvall Collen P."/>
            <person name="Panaud O."/>
            <person name="Partensky F."/>
            <person name="Poulain J."/>
            <person name="Rensing S.A."/>
            <person name="Rousvoal S."/>
            <person name="Samson G."/>
            <person name="Symeonidi A."/>
            <person name="Weissenbach J."/>
            <person name="Zambounis A."/>
            <person name="Wincker P."/>
            <person name="Boyen C."/>
        </authorList>
    </citation>
    <scope>NUCLEOTIDE SEQUENCE [LARGE SCALE GENOMIC DNA]</scope>
    <source>
        <strain evidence="2">cv. Stackhouse</strain>
    </source>
</reference>
<name>S0F352_CHOCR</name>
<proteinExistence type="predicted"/>
<evidence type="ECO:0000313" key="1">
    <source>
        <dbReference type="EMBL" id="CDF77402.1"/>
    </source>
</evidence>
<dbReference type="KEGG" id="ccp:CHC_T00007914001"/>
<gene>
    <name evidence="1" type="ORF">CHC_T00007914001</name>
</gene>
<dbReference type="RefSeq" id="XP_005712276.1">
    <property type="nucleotide sequence ID" value="XM_005712219.1"/>
</dbReference>
<dbReference type="GeneID" id="17320062"/>
<sequence length="71" mass="7807">MSCSRAIYLLSCSDISHSASPRANIIALTQYGPSQPGDINYILYSVHCTTCSCDAFVVEKCSAQSLLCRWR</sequence>
<accession>S0F352</accession>
<dbReference type="Gramene" id="CDF77402">
    <property type="protein sequence ID" value="CDF77402"/>
    <property type="gene ID" value="CHC_T00007914001"/>
</dbReference>
<dbReference type="AlphaFoldDB" id="S0F352"/>
<protein>
    <submittedName>
        <fullName evidence="1">Uncharacterized protein</fullName>
    </submittedName>
</protein>
<dbReference type="Proteomes" id="UP000012073">
    <property type="component" value="Unassembled WGS sequence"/>
</dbReference>
<evidence type="ECO:0000313" key="2">
    <source>
        <dbReference type="Proteomes" id="UP000012073"/>
    </source>
</evidence>
<dbReference type="EMBL" id="HG001523">
    <property type="protein sequence ID" value="CDF77402.1"/>
    <property type="molecule type" value="Genomic_DNA"/>
</dbReference>